<dbReference type="RefSeq" id="WP_259623046.1">
    <property type="nucleotide sequence ID" value="NZ_JANYMP010000004.1"/>
</dbReference>
<dbReference type="EMBL" id="JANYMP010000004">
    <property type="protein sequence ID" value="MCS7477549.1"/>
    <property type="molecule type" value="Genomic_DNA"/>
</dbReference>
<accession>A0A9X2VK29</accession>
<evidence type="ECO:0000256" key="1">
    <source>
        <dbReference type="SAM" id="Phobius"/>
    </source>
</evidence>
<dbReference type="Proteomes" id="UP001141259">
    <property type="component" value="Unassembled WGS sequence"/>
</dbReference>
<dbReference type="SUPFAM" id="SSF50998">
    <property type="entry name" value="Quinoprotein alcohol dehydrogenase-like"/>
    <property type="match status" value="1"/>
</dbReference>
<dbReference type="InterPro" id="IPR011047">
    <property type="entry name" value="Quinoprotein_ADH-like_sf"/>
</dbReference>
<organism evidence="2 3">
    <name type="scientific">Umezawaea endophytica</name>
    <dbReference type="NCBI Taxonomy" id="1654476"/>
    <lineage>
        <taxon>Bacteria</taxon>
        <taxon>Bacillati</taxon>
        <taxon>Actinomycetota</taxon>
        <taxon>Actinomycetes</taxon>
        <taxon>Pseudonocardiales</taxon>
        <taxon>Pseudonocardiaceae</taxon>
        <taxon>Umezawaea</taxon>
    </lineage>
</organism>
<keyword evidence="3" id="KW-1185">Reference proteome</keyword>
<keyword evidence="1" id="KW-1133">Transmembrane helix</keyword>
<dbReference type="NCBIfam" id="NF041516">
    <property type="entry name" value="PA2928_fam"/>
    <property type="match status" value="1"/>
</dbReference>
<comment type="caution">
    <text evidence="2">The sequence shown here is derived from an EMBL/GenBank/DDBJ whole genome shotgun (WGS) entry which is preliminary data.</text>
</comment>
<evidence type="ECO:0000313" key="3">
    <source>
        <dbReference type="Proteomes" id="UP001141259"/>
    </source>
</evidence>
<dbReference type="InterPro" id="IPR048161">
    <property type="entry name" value="PA2928-like"/>
</dbReference>
<feature type="transmembrane region" description="Helical" evidence="1">
    <location>
        <begin position="33"/>
        <end position="53"/>
    </location>
</feature>
<proteinExistence type="predicted"/>
<gene>
    <name evidence="2" type="ORF">NZH93_11845</name>
</gene>
<keyword evidence="1" id="KW-0472">Membrane</keyword>
<sequence length="368" mass="37944">MYQSPQDYTPQAFSKVAPYEMPRPVRRRRKAPFLFLIPLLFFGFMFFGFSYLVSPDPDIEVKPGVGFAAVNGRQAVLVPYERHGSRGMFQLMVRDMFQVRLAAADPATGEVLWDVQLSDELIWDAQVLAAGDRYAYLATGSGLVIVDLHDGAVVAQGSEIEGIGGSYVAAPSAYGYDAANRRVLAMNATGAVLALPLDAVAATPTDQATTAVWIATLSARPSSSPATANKAALGSGDVVEVRPRPAGGPGSVLVRVGADGGETQLGETAFHNASIVLDGGTAAGAAAGHVLVKHNRSVNDIGTELSSVSLTTGAVTGSLAVDSSPQRAVTRADGTAVVAAGDVLATAGADGRVVAVTIGATDFLGNPS</sequence>
<name>A0A9X2VK29_9PSEU</name>
<evidence type="ECO:0000313" key="2">
    <source>
        <dbReference type="EMBL" id="MCS7477549.1"/>
    </source>
</evidence>
<reference evidence="2" key="1">
    <citation type="submission" date="2022-08" db="EMBL/GenBank/DDBJ databases">
        <authorList>
            <person name="Tistechok S."/>
            <person name="Samborskyy M."/>
            <person name="Roman I."/>
        </authorList>
    </citation>
    <scope>NUCLEOTIDE SEQUENCE</scope>
    <source>
        <strain evidence="2">DSM 103496</strain>
    </source>
</reference>
<protein>
    <submittedName>
        <fullName evidence="2">Uncharacterized protein</fullName>
    </submittedName>
</protein>
<dbReference type="AlphaFoldDB" id="A0A9X2VK29"/>
<keyword evidence="1" id="KW-0812">Transmembrane</keyword>